<dbReference type="eggNOG" id="COG2207">
    <property type="taxonomic scope" value="Bacteria"/>
</dbReference>
<dbReference type="Pfam" id="PF12833">
    <property type="entry name" value="HTH_18"/>
    <property type="match status" value="1"/>
</dbReference>
<dbReference type="GO" id="GO:0003700">
    <property type="term" value="F:DNA-binding transcription factor activity"/>
    <property type="evidence" value="ECO:0007669"/>
    <property type="project" value="InterPro"/>
</dbReference>
<dbReference type="Pfam" id="PF02311">
    <property type="entry name" value="AraC_binding"/>
    <property type="match status" value="1"/>
</dbReference>
<dbReference type="SUPFAM" id="SSF51215">
    <property type="entry name" value="Regulatory protein AraC"/>
    <property type="match status" value="1"/>
</dbReference>
<evidence type="ECO:0000256" key="1">
    <source>
        <dbReference type="ARBA" id="ARBA00023015"/>
    </source>
</evidence>
<accession>B8DL59</accession>
<dbReference type="InterPro" id="IPR018060">
    <property type="entry name" value="HTH_AraC"/>
</dbReference>
<feature type="domain" description="HTH araC/xylS-type" evidence="5">
    <location>
        <begin position="199"/>
        <end position="296"/>
    </location>
</feature>
<keyword evidence="3" id="KW-0804">Transcription</keyword>
<dbReference type="PANTHER" id="PTHR46796:SF2">
    <property type="entry name" value="TRANSCRIPTIONAL REGULATORY PROTEIN"/>
    <property type="match status" value="1"/>
</dbReference>
<protein>
    <submittedName>
        <fullName evidence="6">Transcriptional regulator, AraC family</fullName>
    </submittedName>
</protein>
<dbReference type="Gene3D" id="1.10.10.60">
    <property type="entry name" value="Homeodomain-like"/>
    <property type="match status" value="1"/>
</dbReference>
<evidence type="ECO:0000256" key="4">
    <source>
        <dbReference type="SAM" id="MobiDB-lite"/>
    </source>
</evidence>
<proteinExistence type="predicted"/>
<feature type="compositionally biased region" description="Gly residues" evidence="4">
    <location>
        <begin position="339"/>
        <end position="355"/>
    </location>
</feature>
<evidence type="ECO:0000256" key="3">
    <source>
        <dbReference type="ARBA" id="ARBA00023163"/>
    </source>
</evidence>
<evidence type="ECO:0000259" key="5">
    <source>
        <dbReference type="PROSITE" id="PS01124"/>
    </source>
</evidence>
<dbReference type="OrthoDB" id="112032at2"/>
<gene>
    <name evidence="6" type="ordered locus">DvMF_0806</name>
</gene>
<feature type="region of interest" description="Disordered" evidence="4">
    <location>
        <begin position="1"/>
        <end position="22"/>
    </location>
</feature>
<dbReference type="InterPro" id="IPR037923">
    <property type="entry name" value="HTH-like"/>
</dbReference>
<evidence type="ECO:0000256" key="2">
    <source>
        <dbReference type="ARBA" id="ARBA00023125"/>
    </source>
</evidence>
<dbReference type="PROSITE" id="PS01124">
    <property type="entry name" value="HTH_ARAC_FAMILY_2"/>
    <property type="match status" value="1"/>
</dbReference>
<dbReference type="InterPro" id="IPR050204">
    <property type="entry name" value="AraC_XylS_family_regulators"/>
</dbReference>
<dbReference type="AlphaFoldDB" id="B8DL59"/>
<keyword evidence="1" id="KW-0805">Transcription regulation</keyword>
<dbReference type="KEGG" id="dvm:DvMF_0806"/>
<dbReference type="InterPro" id="IPR009057">
    <property type="entry name" value="Homeodomain-like_sf"/>
</dbReference>
<organism evidence="6">
    <name type="scientific">Nitratidesulfovibrio vulgaris (strain DSM 19637 / Miyazaki F)</name>
    <name type="common">Desulfovibrio vulgaris</name>
    <dbReference type="NCBI Taxonomy" id="883"/>
    <lineage>
        <taxon>Bacteria</taxon>
        <taxon>Pseudomonadati</taxon>
        <taxon>Thermodesulfobacteriota</taxon>
        <taxon>Desulfovibrionia</taxon>
        <taxon>Desulfovibrionales</taxon>
        <taxon>Desulfovibrionaceae</taxon>
        <taxon>Nitratidesulfovibrio</taxon>
    </lineage>
</organism>
<dbReference type="GO" id="GO:0043565">
    <property type="term" value="F:sequence-specific DNA binding"/>
    <property type="evidence" value="ECO:0007669"/>
    <property type="project" value="InterPro"/>
</dbReference>
<name>B8DL59_NITV9</name>
<feature type="region of interest" description="Disordered" evidence="4">
    <location>
        <begin position="316"/>
        <end position="355"/>
    </location>
</feature>
<dbReference type="SUPFAM" id="SSF46689">
    <property type="entry name" value="Homeodomain-like"/>
    <property type="match status" value="2"/>
</dbReference>
<reference evidence="6" key="1">
    <citation type="submission" date="2008-10" db="EMBL/GenBank/DDBJ databases">
        <title>Complete sequence of Desulfovibrio vulgaris str. 'Miyazaki F'.</title>
        <authorList>
            <person name="Lucas S."/>
            <person name="Copeland A."/>
            <person name="Lapidus A."/>
            <person name="Glavina del Rio T."/>
            <person name="Dalin E."/>
            <person name="Tice H."/>
            <person name="Bruce D."/>
            <person name="Goodwin L."/>
            <person name="Pitluck S."/>
            <person name="Sims D."/>
            <person name="Brettin T."/>
            <person name="Detter J.C."/>
            <person name="Han C."/>
            <person name="Larimer F."/>
            <person name="Land M."/>
            <person name="Hauser L."/>
            <person name="Kyrpides N."/>
            <person name="Mikhailova N."/>
            <person name="Hazen T.C."/>
            <person name="Richardson P."/>
        </authorList>
    </citation>
    <scope>NUCLEOTIDE SEQUENCE</scope>
    <source>
        <strain evidence="6">Miyazaki F</strain>
    </source>
</reference>
<dbReference type="EMBL" id="CP001197">
    <property type="protein sequence ID" value="ACL07762.1"/>
    <property type="molecule type" value="Genomic_DNA"/>
</dbReference>
<dbReference type="SMART" id="SM00342">
    <property type="entry name" value="HTH_ARAC"/>
    <property type="match status" value="1"/>
</dbReference>
<dbReference type="PANTHER" id="PTHR46796">
    <property type="entry name" value="HTH-TYPE TRANSCRIPTIONAL ACTIVATOR RHAS-RELATED"/>
    <property type="match status" value="1"/>
</dbReference>
<dbReference type="STRING" id="883.DvMF_0806"/>
<dbReference type="HOGENOM" id="CLU_000445_88_16_7"/>
<dbReference type="InterPro" id="IPR003313">
    <property type="entry name" value="AraC-bd"/>
</dbReference>
<feature type="compositionally biased region" description="Basic and acidic residues" evidence="4">
    <location>
        <begin position="316"/>
        <end position="334"/>
    </location>
</feature>
<evidence type="ECO:0000313" key="6">
    <source>
        <dbReference type="EMBL" id="ACL07762.1"/>
    </source>
</evidence>
<keyword evidence="2" id="KW-0238">DNA-binding</keyword>
<sequence length="355" mass="37771">MCARPARSDVPPRTPQGDAAPKEDVSWMAASRLPGLDLLRARYTRQVFARHFHEGYALGVIEGGALRFRYLGRDHVAVSGAVNLVAPGETHDGHGVGDAGWAYRMFYLDPDIVRMAGEEAGLPHGALPDFASGVLDDPELAAAIDALHRDMERAGPCMPTLAQETRLSAVLARWITRHAAQRAPAALPLRTGGEPAAVRRARDYLDAHCADDVRLADLAGVACLSPFHLARAFAAAVRLPPHAYLVQARVRRARQLLSAGATPAEAAAAAGFADQSHLTRAFRAQVGVTPARFRKMLQDARGTWTVAFVENRISTEDSHDHARTAPDGRADADACRPTGGTGGTGGNGGGSAPRR</sequence>